<dbReference type="InterPro" id="IPR001810">
    <property type="entry name" value="F-box_dom"/>
</dbReference>
<dbReference type="InterPro" id="IPR036047">
    <property type="entry name" value="F-box-like_dom_sf"/>
</dbReference>
<dbReference type="AlphaFoldDB" id="A0AAN9ESF9"/>
<name>A0AAN9ESF9_CLITE</name>
<comment type="caution">
    <text evidence="3">The sequence shown here is derived from an EMBL/GenBank/DDBJ whole genome shotgun (WGS) entry which is preliminary data.</text>
</comment>
<dbReference type="PANTHER" id="PTHR34145:SF68">
    <property type="entry name" value="FBD DOMAIN-CONTAINING PROTEIN"/>
    <property type="match status" value="1"/>
</dbReference>
<organism evidence="3 4">
    <name type="scientific">Clitoria ternatea</name>
    <name type="common">Butterfly pea</name>
    <dbReference type="NCBI Taxonomy" id="43366"/>
    <lineage>
        <taxon>Eukaryota</taxon>
        <taxon>Viridiplantae</taxon>
        <taxon>Streptophyta</taxon>
        <taxon>Embryophyta</taxon>
        <taxon>Tracheophyta</taxon>
        <taxon>Spermatophyta</taxon>
        <taxon>Magnoliopsida</taxon>
        <taxon>eudicotyledons</taxon>
        <taxon>Gunneridae</taxon>
        <taxon>Pentapetalae</taxon>
        <taxon>rosids</taxon>
        <taxon>fabids</taxon>
        <taxon>Fabales</taxon>
        <taxon>Fabaceae</taxon>
        <taxon>Papilionoideae</taxon>
        <taxon>50 kb inversion clade</taxon>
        <taxon>NPAAA clade</taxon>
        <taxon>indigoferoid/millettioid clade</taxon>
        <taxon>Phaseoleae</taxon>
        <taxon>Clitoria</taxon>
    </lineage>
</organism>
<dbReference type="Pfam" id="PF00646">
    <property type="entry name" value="F-box"/>
    <property type="match status" value="1"/>
</dbReference>
<evidence type="ECO:0000313" key="4">
    <source>
        <dbReference type="Proteomes" id="UP001359559"/>
    </source>
</evidence>
<dbReference type="SUPFAM" id="SSF52047">
    <property type="entry name" value="RNI-like"/>
    <property type="match status" value="1"/>
</dbReference>
<feature type="domain" description="F-box" evidence="1">
    <location>
        <begin position="20"/>
        <end position="55"/>
    </location>
</feature>
<proteinExistence type="predicted"/>
<dbReference type="EMBL" id="JAYKXN010000008">
    <property type="protein sequence ID" value="KAK7262324.1"/>
    <property type="molecule type" value="Genomic_DNA"/>
</dbReference>
<dbReference type="InterPro" id="IPR053772">
    <property type="entry name" value="At1g61320/At1g61330-like"/>
</dbReference>
<evidence type="ECO:0008006" key="5">
    <source>
        <dbReference type="Google" id="ProtNLM"/>
    </source>
</evidence>
<dbReference type="InterPro" id="IPR032675">
    <property type="entry name" value="LRR_dom_sf"/>
</dbReference>
<keyword evidence="4" id="KW-1185">Reference proteome</keyword>
<feature type="domain" description="At1g61320/AtMIF1 LRR" evidence="2">
    <location>
        <begin position="168"/>
        <end position="420"/>
    </location>
</feature>
<sequence>MLVQRSQRNTRSIIAHGDLISTMPDDIIANVLSRLTIKEASRTSVLSTKWRYQWTYFSGVIDFDHSLKTYQYARKRKVGPKKRCMVFLSDWEKFMSQLEHVQKSLKSPSMQGLRICMDLGNPLKIAEWIEYAAKKDVQMLELDFSNHYYIEPLLEIGYYIRNVLPMSSSPPTNFQMKSLLVLRLVSVDVCDMVIQHVLVSCPCLETLCVIESRKLTRLDVSGQALRLKHLELLDCHSIISLHIFAENLMTFNFRHREEKVEIIFASVPNLVEASFRGWFASYLQSNMDHLDYYETLLQLHVLKLDIYPIDWRILDLPVFSNLKQLELLIRHSSGAKLDRAINLLDAFPSVSVLKIKFRRNYIGPNEEEWEANVKDEYPNLRELQVSGYKRDPSQIELLVSIVEKAPNLSKIVVDPLSSFYENRSPDVQTRIRERRRDVAVWYVGGLKPYVPPSVELAML</sequence>
<accession>A0AAN9ESF9</accession>
<protein>
    <recommendedName>
        <fullName evidence="5">F-box domain-containing protein</fullName>
    </recommendedName>
</protein>
<dbReference type="PANTHER" id="PTHR34145">
    <property type="entry name" value="OS02G0105600 PROTEIN"/>
    <property type="match status" value="1"/>
</dbReference>
<gene>
    <name evidence="3" type="ORF">RJT34_29891</name>
</gene>
<dbReference type="Proteomes" id="UP001359559">
    <property type="component" value="Unassembled WGS sequence"/>
</dbReference>
<evidence type="ECO:0000259" key="1">
    <source>
        <dbReference type="Pfam" id="PF00646"/>
    </source>
</evidence>
<dbReference type="SUPFAM" id="SSF81383">
    <property type="entry name" value="F-box domain"/>
    <property type="match status" value="1"/>
</dbReference>
<dbReference type="InterPro" id="IPR055357">
    <property type="entry name" value="LRR_At1g61320_AtMIF1"/>
</dbReference>
<dbReference type="Gene3D" id="3.80.10.10">
    <property type="entry name" value="Ribonuclease Inhibitor"/>
    <property type="match status" value="1"/>
</dbReference>
<dbReference type="Pfam" id="PF23622">
    <property type="entry name" value="LRR_At1g61320_AtMIF1"/>
    <property type="match status" value="1"/>
</dbReference>
<evidence type="ECO:0000259" key="2">
    <source>
        <dbReference type="Pfam" id="PF23622"/>
    </source>
</evidence>
<reference evidence="3 4" key="1">
    <citation type="submission" date="2024-01" db="EMBL/GenBank/DDBJ databases">
        <title>The genomes of 5 underutilized Papilionoideae crops provide insights into root nodulation and disease resistance.</title>
        <authorList>
            <person name="Yuan L."/>
        </authorList>
    </citation>
    <scope>NUCLEOTIDE SEQUENCE [LARGE SCALE GENOMIC DNA]</scope>
    <source>
        <strain evidence="3">LY-2023</strain>
        <tissue evidence="3">Leaf</tissue>
    </source>
</reference>
<evidence type="ECO:0000313" key="3">
    <source>
        <dbReference type="EMBL" id="KAK7262324.1"/>
    </source>
</evidence>